<dbReference type="AlphaFoldDB" id="A0A9P8CP14"/>
<organism evidence="1 2">
    <name type="scientific">Emericellopsis atlantica</name>
    <dbReference type="NCBI Taxonomy" id="2614577"/>
    <lineage>
        <taxon>Eukaryota</taxon>
        <taxon>Fungi</taxon>
        <taxon>Dikarya</taxon>
        <taxon>Ascomycota</taxon>
        <taxon>Pezizomycotina</taxon>
        <taxon>Sordariomycetes</taxon>
        <taxon>Hypocreomycetidae</taxon>
        <taxon>Hypocreales</taxon>
        <taxon>Bionectriaceae</taxon>
        <taxon>Emericellopsis</taxon>
    </lineage>
</organism>
<evidence type="ECO:0000313" key="1">
    <source>
        <dbReference type="EMBL" id="KAG9252301.1"/>
    </source>
</evidence>
<dbReference type="GeneID" id="70289304"/>
<dbReference type="Proteomes" id="UP000887229">
    <property type="component" value="Unassembled WGS sequence"/>
</dbReference>
<name>A0A9P8CP14_9HYPO</name>
<accession>A0A9P8CP14</accession>
<dbReference type="RefSeq" id="XP_046116225.1">
    <property type="nucleotide sequence ID" value="XM_046258401.1"/>
</dbReference>
<dbReference type="EMBL" id="MU251263">
    <property type="protein sequence ID" value="KAG9252301.1"/>
    <property type="molecule type" value="Genomic_DNA"/>
</dbReference>
<sequence length="285" mass="32321">MGPLPGPLWQRTSKRLDTSSSMTSSMLSVFWYHAGQSSKHWASRLQDGLQLVLDINIQAAKADKKTARATLVRDIHVQCRKSWIGGLPRPRISPGLSQQFQAGKVISSQAPLHTRSIQYYHYSALLSNQTRTMFSFFLPTLAIALCHAVIKTLNRTLNETLKLPLFTRHKASPFTTSSIKTLQQQHFHSANEFRSIYHKQPQSITTYHRQPDTMTPNQAPKKVGDLTLEELEGFLLKLVPRIAEETNNMRPKIYNLLWVLRACGFSHQATLNIASAGHHILWFLA</sequence>
<evidence type="ECO:0000313" key="2">
    <source>
        <dbReference type="Proteomes" id="UP000887229"/>
    </source>
</evidence>
<reference evidence="1" key="1">
    <citation type="journal article" date="2021" name="IMA Fungus">
        <title>Genomic characterization of three marine fungi, including Emericellopsis atlantica sp. nov. with signatures of a generalist lifestyle and marine biomass degradation.</title>
        <authorList>
            <person name="Hagestad O.C."/>
            <person name="Hou L."/>
            <person name="Andersen J.H."/>
            <person name="Hansen E.H."/>
            <person name="Altermark B."/>
            <person name="Li C."/>
            <person name="Kuhnert E."/>
            <person name="Cox R.J."/>
            <person name="Crous P.W."/>
            <person name="Spatafora J.W."/>
            <person name="Lail K."/>
            <person name="Amirebrahimi M."/>
            <person name="Lipzen A."/>
            <person name="Pangilinan J."/>
            <person name="Andreopoulos W."/>
            <person name="Hayes R.D."/>
            <person name="Ng V."/>
            <person name="Grigoriev I.V."/>
            <person name="Jackson S.A."/>
            <person name="Sutton T.D.S."/>
            <person name="Dobson A.D.W."/>
            <person name="Rama T."/>
        </authorList>
    </citation>
    <scope>NUCLEOTIDE SEQUENCE</scope>
    <source>
        <strain evidence="1">TS7</strain>
    </source>
</reference>
<proteinExistence type="predicted"/>
<protein>
    <submittedName>
        <fullName evidence="1">Uncharacterized protein</fullName>
    </submittedName>
</protein>
<comment type="caution">
    <text evidence="1">The sequence shown here is derived from an EMBL/GenBank/DDBJ whole genome shotgun (WGS) entry which is preliminary data.</text>
</comment>
<keyword evidence="2" id="KW-1185">Reference proteome</keyword>
<gene>
    <name evidence="1" type="ORF">F5Z01DRAFT_240901</name>
</gene>